<feature type="region of interest" description="Disordered" evidence="1">
    <location>
        <begin position="1"/>
        <end position="191"/>
    </location>
</feature>
<dbReference type="HOGENOM" id="CLU_1421275_0_0_1"/>
<proteinExistence type="predicted"/>
<feature type="compositionally biased region" description="Polar residues" evidence="1">
    <location>
        <begin position="1"/>
        <end position="15"/>
    </location>
</feature>
<feature type="compositionally biased region" description="Basic and acidic residues" evidence="1">
    <location>
        <begin position="144"/>
        <end position="154"/>
    </location>
</feature>
<feature type="compositionally biased region" description="Low complexity" evidence="1">
    <location>
        <begin position="167"/>
        <end position="179"/>
    </location>
</feature>
<dbReference type="OrthoDB" id="4160105at2759"/>
<feature type="compositionally biased region" description="Basic and acidic residues" evidence="1">
    <location>
        <begin position="93"/>
        <end position="102"/>
    </location>
</feature>
<dbReference type="GeneID" id="27700618"/>
<gene>
    <name evidence="2" type="ORF">Z519_07690</name>
</gene>
<evidence type="ECO:0000313" key="2">
    <source>
        <dbReference type="EMBL" id="KIW91722.1"/>
    </source>
</evidence>
<dbReference type="EMBL" id="KN846990">
    <property type="protein sequence ID" value="KIW91722.1"/>
    <property type="molecule type" value="Genomic_DNA"/>
</dbReference>
<dbReference type="Proteomes" id="UP000053789">
    <property type="component" value="Unassembled WGS sequence"/>
</dbReference>
<dbReference type="AlphaFoldDB" id="A0A0D2FZ26"/>
<keyword evidence="3" id="KW-1185">Reference proteome</keyword>
<feature type="compositionally biased region" description="Low complexity" evidence="1">
    <location>
        <begin position="126"/>
        <end position="138"/>
    </location>
</feature>
<accession>A0A0D2FZ26</accession>
<evidence type="ECO:0000313" key="3">
    <source>
        <dbReference type="Proteomes" id="UP000053789"/>
    </source>
</evidence>
<sequence>MDKRPSTTCTSYDQSTLEEHAKGSPSDSPLKEPQSIGFGLEDPPRRSPAPPHEPILYDFAKEGEEIDPATSTWAEDQSSGGSPTETGDQPSQDEAKGKEREMSYPGDYYHHSRASASPSDRRPDISRTSPSSSASTPRQGSEAPKGDDKKDDRTGSGGGSGSGSGSGSASASASGSGSSRSRLVAGVFVRY</sequence>
<dbReference type="VEuPathDB" id="FungiDB:Z519_07690"/>
<organism evidence="2 3">
    <name type="scientific">Cladophialophora bantiana (strain ATCC 10958 / CBS 173.52 / CDC B-1940 / NIH 8579)</name>
    <name type="common">Xylohypha bantiana</name>
    <dbReference type="NCBI Taxonomy" id="1442370"/>
    <lineage>
        <taxon>Eukaryota</taxon>
        <taxon>Fungi</taxon>
        <taxon>Dikarya</taxon>
        <taxon>Ascomycota</taxon>
        <taxon>Pezizomycotina</taxon>
        <taxon>Eurotiomycetes</taxon>
        <taxon>Chaetothyriomycetidae</taxon>
        <taxon>Chaetothyriales</taxon>
        <taxon>Herpotrichiellaceae</taxon>
        <taxon>Cladophialophora</taxon>
    </lineage>
</organism>
<dbReference type="RefSeq" id="XP_016618391.1">
    <property type="nucleotide sequence ID" value="XM_016765422.1"/>
</dbReference>
<feature type="compositionally biased region" description="Gly residues" evidence="1">
    <location>
        <begin position="155"/>
        <end position="166"/>
    </location>
</feature>
<reference evidence="2" key="1">
    <citation type="submission" date="2015-01" db="EMBL/GenBank/DDBJ databases">
        <title>The Genome Sequence of Cladophialophora bantiana CBS 173.52.</title>
        <authorList>
            <consortium name="The Broad Institute Genomics Platform"/>
            <person name="Cuomo C."/>
            <person name="de Hoog S."/>
            <person name="Gorbushina A."/>
            <person name="Stielow B."/>
            <person name="Teixiera M."/>
            <person name="Abouelleil A."/>
            <person name="Chapman S.B."/>
            <person name="Priest M."/>
            <person name="Young S.K."/>
            <person name="Wortman J."/>
            <person name="Nusbaum C."/>
            <person name="Birren B."/>
        </authorList>
    </citation>
    <scope>NUCLEOTIDE SEQUENCE [LARGE SCALE GENOMIC DNA]</scope>
    <source>
        <strain evidence="2">CBS 173.52</strain>
    </source>
</reference>
<evidence type="ECO:0000256" key="1">
    <source>
        <dbReference type="SAM" id="MobiDB-lite"/>
    </source>
</evidence>
<feature type="compositionally biased region" description="Polar residues" evidence="1">
    <location>
        <begin position="69"/>
        <end position="92"/>
    </location>
</feature>
<name>A0A0D2FZ26_CLAB1</name>
<protein>
    <submittedName>
        <fullName evidence="2">Uncharacterized protein</fullName>
    </submittedName>
</protein>